<evidence type="ECO:0000313" key="2">
    <source>
        <dbReference type="EMBL" id="KAK1445207.1"/>
    </source>
</evidence>
<keyword evidence="1" id="KW-0732">Signal</keyword>
<organism evidence="2 3">
    <name type="scientific">Colletotrichum cuscutae</name>
    <dbReference type="NCBI Taxonomy" id="1209917"/>
    <lineage>
        <taxon>Eukaryota</taxon>
        <taxon>Fungi</taxon>
        <taxon>Dikarya</taxon>
        <taxon>Ascomycota</taxon>
        <taxon>Pezizomycotina</taxon>
        <taxon>Sordariomycetes</taxon>
        <taxon>Hypocreomycetidae</taxon>
        <taxon>Glomerellales</taxon>
        <taxon>Glomerellaceae</taxon>
        <taxon>Colletotrichum</taxon>
        <taxon>Colletotrichum acutatum species complex</taxon>
    </lineage>
</organism>
<name>A0AAI9XEE6_9PEZI</name>
<dbReference type="EMBL" id="MPDP01000325">
    <property type="protein sequence ID" value="KAK1445207.1"/>
    <property type="molecule type" value="Genomic_DNA"/>
</dbReference>
<comment type="caution">
    <text evidence="2">The sequence shown here is derived from an EMBL/GenBank/DDBJ whole genome shotgun (WGS) entry which is preliminary data.</text>
</comment>
<protein>
    <recommendedName>
        <fullName evidence="4">Secreted protein</fullName>
    </recommendedName>
</protein>
<evidence type="ECO:0008006" key="4">
    <source>
        <dbReference type="Google" id="ProtNLM"/>
    </source>
</evidence>
<sequence length="134" mass="14483">MLKIGVGQVALAVAVALLAACLVPHHGHILSNRAGYVSSRTGCPGVHGRMAVCHTNYCNYPLSGYLPLPFPTAISCFPVKSFVKRPVLPCSSWVCCLLTQGPLNRLLMTLRAPVFLCPCPCLYKNLPQLHRTPS</sequence>
<proteinExistence type="predicted"/>
<gene>
    <name evidence="2" type="ORF">CCUS01_12701</name>
</gene>
<dbReference type="Proteomes" id="UP001239213">
    <property type="component" value="Unassembled WGS sequence"/>
</dbReference>
<reference evidence="2" key="1">
    <citation type="submission" date="2016-11" db="EMBL/GenBank/DDBJ databases">
        <title>The genome sequence of Colletotrichum cuscutae.</title>
        <authorList>
            <person name="Baroncelli R."/>
        </authorList>
    </citation>
    <scope>NUCLEOTIDE SEQUENCE</scope>
    <source>
        <strain evidence="2">IMI 304802</strain>
    </source>
</reference>
<dbReference type="PROSITE" id="PS51257">
    <property type="entry name" value="PROKAR_LIPOPROTEIN"/>
    <property type="match status" value="1"/>
</dbReference>
<accession>A0AAI9XEE6</accession>
<evidence type="ECO:0000256" key="1">
    <source>
        <dbReference type="SAM" id="SignalP"/>
    </source>
</evidence>
<evidence type="ECO:0000313" key="3">
    <source>
        <dbReference type="Proteomes" id="UP001239213"/>
    </source>
</evidence>
<feature type="chain" id="PRO_5042584497" description="Secreted protein" evidence="1">
    <location>
        <begin position="28"/>
        <end position="134"/>
    </location>
</feature>
<dbReference type="AlphaFoldDB" id="A0AAI9XEE6"/>
<feature type="signal peptide" evidence="1">
    <location>
        <begin position="1"/>
        <end position="27"/>
    </location>
</feature>
<keyword evidence="3" id="KW-1185">Reference proteome</keyword>